<feature type="compositionally biased region" description="Basic and acidic residues" evidence="1">
    <location>
        <begin position="27"/>
        <end position="36"/>
    </location>
</feature>
<feature type="transmembrane region" description="Helical" evidence="2">
    <location>
        <begin position="65"/>
        <end position="85"/>
    </location>
</feature>
<proteinExistence type="predicted"/>
<keyword evidence="2" id="KW-0812">Transmembrane</keyword>
<sequence>MRRLKKYFNKESAIPLKPSSAPRGGNTRRDKSDPGARPHATARQWNKIIDVTSVSLQLRLHRYRMNLFISHIGPFLALTLLLINLHPCSDLISNQFPTPVSVRTSVSLSGDNLSTPSGPTIINYRFTKKNAEIYSRMQRRDQNQIMSLNSE</sequence>
<evidence type="ECO:0000313" key="3">
    <source>
        <dbReference type="EMBL" id="GBP08607.1"/>
    </source>
</evidence>
<keyword evidence="4" id="KW-1185">Reference proteome</keyword>
<comment type="caution">
    <text evidence="3">The sequence shown here is derived from an EMBL/GenBank/DDBJ whole genome shotgun (WGS) entry which is preliminary data.</text>
</comment>
<evidence type="ECO:0000313" key="4">
    <source>
        <dbReference type="Proteomes" id="UP000299102"/>
    </source>
</evidence>
<protein>
    <submittedName>
        <fullName evidence="3">Uncharacterized protein</fullName>
    </submittedName>
</protein>
<organism evidence="3 4">
    <name type="scientific">Eumeta variegata</name>
    <name type="common">Bagworm moth</name>
    <name type="synonym">Eumeta japonica</name>
    <dbReference type="NCBI Taxonomy" id="151549"/>
    <lineage>
        <taxon>Eukaryota</taxon>
        <taxon>Metazoa</taxon>
        <taxon>Ecdysozoa</taxon>
        <taxon>Arthropoda</taxon>
        <taxon>Hexapoda</taxon>
        <taxon>Insecta</taxon>
        <taxon>Pterygota</taxon>
        <taxon>Neoptera</taxon>
        <taxon>Endopterygota</taxon>
        <taxon>Lepidoptera</taxon>
        <taxon>Glossata</taxon>
        <taxon>Ditrysia</taxon>
        <taxon>Tineoidea</taxon>
        <taxon>Psychidae</taxon>
        <taxon>Oiketicinae</taxon>
        <taxon>Eumeta</taxon>
    </lineage>
</organism>
<evidence type="ECO:0000256" key="1">
    <source>
        <dbReference type="SAM" id="MobiDB-lite"/>
    </source>
</evidence>
<dbReference type="EMBL" id="BGZK01000032">
    <property type="protein sequence ID" value="GBP08607.1"/>
    <property type="molecule type" value="Genomic_DNA"/>
</dbReference>
<keyword evidence="2" id="KW-1133">Transmembrane helix</keyword>
<keyword evidence="2" id="KW-0472">Membrane</keyword>
<evidence type="ECO:0000256" key="2">
    <source>
        <dbReference type="SAM" id="Phobius"/>
    </source>
</evidence>
<dbReference type="Proteomes" id="UP000299102">
    <property type="component" value="Unassembled WGS sequence"/>
</dbReference>
<gene>
    <name evidence="3" type="ORF">EVAR_7218_1</name>
</gene>
<reference evidence="3 4" key="1">
    <citation type="journal article" date="2019" name="Commun. Biol.">
        <title>The bagworm genome reveals a unique fibroin gene that provides high tensile strength.</title>
        <authorList>
            <person name="Kono N."/>
            <person name="Nakamura H."/>
            <person name="Ohtoshi R."/>
            <person name="Tomita M."/>
            <person name="Numata K."/>
            <person name="Arakawa K."/>
        </authorList>
    </citation>
    <scope>NUCLEOTIDE SEQUENCE [LARGE SCALE GENOMIC DNA]</scope>
</reference>
<accession>A0A4C1T567</accession>
<feature type="region of interest" description="Disordered" evidence="1">
    <location>
        <begin position="1"/>
        <end position="41"/>
    </location>
</feature>
<name>A0A4C1T567_EUMVA</name>
<dbReference type="AlphaFoldDB" id="A0A4C1T567"/>